<evidence type="ECO:0000256" key="1">
    <source>
        <dbReference type="SAM" id="MobiDB-lite"/>
    </source>
</evidence>
<protein>
    <recommendedName>
        <fullName evidence="5">Chitin-binding type-4 domain-containing protein</fullName>
    </recommendedName>
</protein>
<dbReference type="RefSeq" id="XP_008617644.1">
    <property type="nucleotide sequence ID" value="XM_008619422.1"/>
</dbReference>
<sequence length="275" mass="30032">MVRQLFLLLGAVAAHSWIECSDYLMTSVEDRNYWDASKCFGYPRCSAARNGVFGNEGSLDYQSAKGNSCQCAQGSNNAYTSTYPKATYVPGQRVCLAYPAKNHVADHCTNQYIPDNGMTIYRSTVGATADPALGQWPVQYPNTTNGEHANGVIDYKGFQNCPKFCENMPNAFCSLCFDLEPDLALGTYTFHWEWLFNANQAKYISCWEADVVQSKSHPTPSFLPSTTAAPQPLSPPGSTPAPMPYPSVTPSVQPTPAPTNKYGPSGTGSDYFDCD</sequence>
<name>T0Q6E0_SAPDV</name>
<feature type="compositionally biased region" description="Pro residues" evidence="1">
    <location>
        <begin position="232"/>
        <end position="257"/>
    </location>
</feature>
<feature type="signal peptide" evidence="2">
    <location>
        <begin position="1"/>
        <end position="20"/>
    </location>
</feature>
<dbReference type="Proteomes" id="UP000030762">
    <property type="component" value="Unassembled WGS sequence"/>
</dbReference>
<evidence type="ECO:0000256" key="2">
    <source>
        <dbReference type="SAM" id="SignalP"/>
    </source>
</evidence>
<dbReference type="VEuPathDB" id="FungiDB:SDRG_13340"/>
<organism evidence="3 4">
    <name type="scientific">Saprolegnia diclina (strain VS20)</name>
    <dbReference type="NCBI Taxonomy" id="1156394"/>
    <lineage>
        <taxon>Eukaryota</taxon>
        <taxon>Sar</taxon>
        <taxon>Stramenopiles</taxon>
        <taxon>Oomycota</taxon>
        <taxon>Saprolegniomycetes</taxon>
        <taxon>Saprolegniales</taxon>
        <taxon>Saprolegniaceae</taxon>
        <taxon>Saprolegnia</taxon>
    </lineage>
</organism>
<dbReference type="eggNOG" id="ENOG502S2HE">
    <property type="taxonomic scope" value="Eukaryota"/>
</dbReference>
<evidence type="ECO:0000313" key="4">
    <source>
        <dbReference type="Proteomes" id="UP000030762"/>
    </source>
</evidence>
<dbReference type="PANTHER" id="PTHR35559">
    <property type="entry name" value="CHITIN-BINDING TYPE-4 DOMAIN-CONTAINING PROTEIN"/>
    <property type="match status" value="1"/>
</dbReference>
<keyword evidence="2" id="KW-0732">Signal</keyword>
<evidence type="ECO:0008006" key="5">
    <source>
        <dbReference type="Google" id="ProtNLM"/>
    </source>
</evidence>
<evidence type="ECO:0000313" key="3">
    <source>
        <dbReference type="EMBL" id="EQC29005.1"/>
    </source>
</evidence>
<dbReference type="OrthoDB" id="165036at2759"/>
<dbReference type="AlphaFoldDB" id="T0Q6E0"/>
<accession>T0Q6E0</accession>
<gene>
    <name evidence="3" type="ORF">SDRG_13340</name>
</gene>
<dbReference type="InParanoid" id="T0Q6E0"/>
<proteinExistence type="predicted"/>
<feature type="compositionally biased region" description="Polar residues" evidence="1">
    <location>
        <begin position="218"/>
        <end position="229"/>
    </location>
</feature>
<feature type="chain" id="PRO_5004569335" description="Chitin-binding type-4 domain-containing protein" evidence="2">
    <location>
        <begin position="21"/>
        <end position="275"/>
    </location>
</feature>
<feature type="region of interest" description="Disordered" evidence="1">
    <location>
        <begin position="218"/>
        <end position="275"/>
    </location>
</feature>
<reference evidence="3 4" key="1">
    <citation type="submission" date="2012-04" db="EMBL/GenBank/DDBJ databases">
        <title>The Genome Sequence of Saprolegnia declina VS20.</title>
        <authorList>
            <consortium name="The Broad Institute Genome Sequencing Platform"/>
            <person name="Russ C."/>
            <person name="Nusbaum C."/>
            <person name="Tyler B."/>
            <person name="van West P."/>
            <person name="Dieguez-Uribeondo J."/>
            <person name="de Bruijn I."/>
            <person name="Tripathy S."/>
            <person name="Jiang R."/>
            <person name="Young S.K."/>
            <person name="Zeng Q."/>
            <person name="Gargeya S."/>
            <person name="Fitzgerald M."/>
            <person name="Haas B."/>
            <person name="Abouelleil A."/>
            <person name="Alvarado L."/>
            <person name="Arachchi H.M."/>
            <person name="Berlin A."/>
            <person name="Chapman S.B."/>
            <person name="Goldberg J."/>
            <person name="Griggs A."/>
            <person name="Gujja S."/>
            <person name="Hansen M."/>
            <person name="Howarth C."/>
            <person name="Imamovic A."/>
            <person name="Larimer J."/>
            <person name="McCowen C."/>
            <person name="Montmayeur A."/>
            <person name="Murphy C."/>
            <person name="Neiman D."/>
            <person name="Pearson M."/>
            <person name="Priest M."/>
            <person name="Roberts A."/>
            <person name="Saif S."/>
            <person name="Shea T."/>
            <person name="Sisk P."/>
            <person name="Sykes S."/>
            <person name="Wortman J."/>
            <person name="Nusbaum C."/>
            <person name="Birren B."/>
        </authorList>
    </citation>
    <scope>NUCLEOTIDE SEQUENCE [LARGE SCALE GENOMIC DNA]</scope>
    <source>
        <strain evidence="3 4">VS20</strain>
    </source>
</reference>
<keyword evidence="4" id="KW-1185">Reference proteome</keyword>
<dbReference type="GeneID" id="19954067"/>
<dbReference type="EMBL" id="JH767189">
    <property type="protein sequence ID" value="EQC29005.1"/>
    <property type="molecule type" value="Genomic_DNA"/>
</dbReference>
<dbReference type="PANTHER" id="PTHR35559:SF1">
    <property type="entry name" value="CHITIN-BINDING TYPE-4 DOMAIN-CONTAINING PROTEIN"/>
    <property type="match status" value="1"/>
</dbReference>